<dbReference type="EMBL" id="MN738832">
    <property type="protein sequence ID" value="QHT38671.1"/>
    <property type="molecule type" value="Genomic_DNA"/>
</dbReference>
<proteinExistence type="predicted"/>
<name>A0A6C0FCR0_9ZZZZ</name>
<dbReference type="AlphaFoldDB" id="A0A6C0FCR0"/>
<organism evidence="1">
    <name type="scientific">viral metagenome</name>
    <dbReference type="NCBI Taxonomy" id="1070528"/>
    <lineage>
        <taxon>unclassified sequences</taxon>
        <taxon>metagenomes</taxon>
        <taxon>organismal metagenomes</taxon>
    </lineage>
</organism>
<protein>
    <submittedName>
        <fullName evidence="1">Uncharacterized protein</fullName>
    </submittedName>
</protein>
<accession>A0A6C0FCR0</accession>
<reference evidence="1" key="1">
    <citation type="journal article" date="2020" name="Nature">
        <title>Giant virus diversity and host interactions through global metagenomics.</title>
        <authorList>
            <person name="Schulz F."/>
            <person name="Roux S."/>
            <person name="Paez-Espino D."/>
            <person name="Jungbluth S."/>
            <person name="Walsh D.A."/>
            <person name="Denef V.J."/>
            <person name="McMahon K.D."/>
            <person name="Konstantinidis K.T."/>
            <person name="Eloe-Fadrosh E.A."/>
            <person name="Kyrpides N.C."/>
            <person name="Woyke T."/>
        </authorList>
    </citation>
    <scope>NUCLEOTIDE SEQUENCE</scope>
    <source>
        <strain evidence="1">GVMAG-S-ERX556106-38</strain>
    </source>
</reference>
<evidence type="ECO:0000313" key="1">
    <source>
        <dbReference type="EMBL" id="QHT38671.1"/>
    </source>
</evidence>
<sequence>MQARDVEGKITEIISSLDDYSLTVKMISRMNVYTQPVTGDILEMSQQNSSTNTAKYTIQTTNEKVKDRFFFPKEPDNLFWCYYIFSNGYHNYEIIDTSKFTIEKEHKISCIDVIRQNKKQLTPFRIKGLKDTVEDDLVNSKKITLKTFIALCIVSNMNVMYVHNRKYYEIKCDPDNKDSVFVIHRFDTPVLRYGYEENVTPDILEKYRAEKYCCHSIDSPLKAVSSYKVGELRDICSLLGIDNSLVEKKTKPQLYQIILETLL</sequence>